<dbReference type="InterPro" id="IPR002347">
    <property type="entry name" value="SDR_fam"/>
</dbReference>
<organism evidence="1 2">
    <name type="scientific">Acinetobacter larvae</name>
    <dbReference type="NCBI Taxonomy" id="1789224"/>
    <lineage>
        <taxon>Bacteria</taxon>
        <taxon>Pseudomonadati</taxon>
        <taxon>Pseudomonadota</taxon>
        <taxon>Gammaproteobacteria</taxon>
        <taxon>Moraxellales</taxon>
        <taxon>Moraxellaceae</taxon>
        <taxon>Acinetobacter</taxon>
    </lineage>
</organism>
<dbReference type="Proteomes" id="UP000093391">
    <property type="component" value="Chromosome"/>
</dbReference>
<evidence type="ECO:0000313" key="1">
    <source>
        <dbReference type="EMBL" id="AOA57617.1"/>
    </source>
</evidence>
<dbReference type="KEGG" id="ala:BFG52_04100"/>
<gene>
    <name evidence="1" type="ORF">BFG52_04100</name>
</gene>
<dbReference type="PANTHER" id="PTHR24314">
    <property type="entry name" value="NON-SPECIFIC LIPID TRANSFER PROTEIN-RELATED"/>
    <property type="match status" value="1"/>
</dbReference>
<accession>A0A1B2LXE8</accession>
<dbReference type="AlphaFoldDB" id="A0A1B2LXE8"/>
<evidence type="ECO:0000313" key="2">
    <source>
        <dbReference type="Proteomes" id="UP000093391"/>
    </source>
</evidence>
<dbReference type="GO" id="GO:0034256">
    <property type="term" value="F:chlorophyll(ide) b reductase activity"/>
    <property type="evidence" value="ECO:0007669"/>
    <property type="project" value="TreeGrafter"/>
</dbReference>
<dbReference type="GO" id="GO:0015996">
    <property type="term" value="P:chlorophyll catabolic process"/>
    <property type="evidence" value="ECO:0007669"/>
    <property type="project" value="TreeGrafter"/>
</dbReference>
<reference evidence="1 2" key="1">
    <citation type="submission" date="2016-08" db="EMBL/GenBank/DDBJ databases">
        <authorList>
            <person name="Seilhamer J.J."/>
        </authorList>
    </citation>
    <scope>NUCLEOTIDE SEQUENCE [LARGE SCALE GENOMIC DNA]</scope>
    <source>
        <strain evidence="1 2">BRTC-1</strain>
    </source>
</reference>
<keyword evidence="2" id="KW-1185">Reference proteome</keyword>
<sequence length="284" mass="31879">MGIILSSIENTKSSCVVITGATRGIGFGLAKAFLDLGWHVVIAGRDQAQLQKSLKQLANEYGAAHIVGQCCDVTNYDDLQNLWRYAQQQFKYIDVWINNAGSCTAAKAFQEISAVELQQVVQTNVLGAMFGAQIALKGMSVQGFGQIFNMEGWGSRGEWSAGMTAYATTKRAVGYFSHALYREAKHSQIKIGTLSPGMVATDLLISSWQHGDARHWRKMKWLFMFVIDSPEIVCAYLAQRVSRNKQNNVRIVWMSPWRLLLRFLQPYYWRRNPVQGTALDDLGK</sequence>
<dbReference type="Gene3D" id="3.40.50.720">
    <property type="entry name" value="NAD(P)-binding Rossmann-like Domain"/>
    <property type="match status" value="1"/>
</dbReference>
<proteinExistence type="predicted"/>
<name>A0A1B2LXE8_9GAMM</name>
<dbReference type="GO" id="GO:0010304">
    <property type="term" value="P:PSII associated light-harvesting complex II catabolic process"/>
    <property type="evidence" value="ECO:0007669"/>
    <property type="project" value="TreeGrafter"/>
</dbReference>
<dbReference type="PANTHER" id="PTHR24314:SF21">
    <property type="entry name" value="CHLOROPHYLL(IDE) B REDUCTASE NYC1, CHLOROPLASTIC-RELATED"/>
    <property type="match status" value="1"/>
</dbReference>
<dbReference type="STRING" id="1789224.BFG52_04100"/>
<dbReference type="PRINTS" id="PR00081">
    <property type="entry name" value="GDHRDH"/>
</dbReference>
<dbReference type="InterPro" id="IPR052625">
    <property type="entry name" value="Chl_b_Red"/>
</dbReference>
<dbReference type="CDD" id="cd05233">
    <property type="entry name" value="SDR_c"/>
    <property type="match status" value="1"/>
</dbReference>
<protein>
    <submittedName>
        <fullName evidence="1">Oxidoreductase</fullName>
    </submittedName>
</protein>
<dbReference type="SUPFAM" id="SSF51735">
    <property type="entry name" value="NAD(P)-binding Rossmann-fold domains"/>
    <property type="match status" value="1"/>
</dbReference>
<dbReference type="InterPro" id="IPR036291">
    <property type="entry name" value="NAD(P)-bd_dom_sf"/>
</dbReference>
<dbReference type="EMBL" id="CP016895">
    <property type="protein sequence ID" value="AOA57617.1"/>
    <property type="molecule type" value="Genomic_DNA"/>
</dbReference>
<dbReference type="Pfam" id="PF00106">
    <property type="entry name" value="adh_short"/>
    <property type="match status" value="1"/>
</dbReference>